<sequence>MMASSTPLELFVWPGAWGLPSIDPLCLSAIIYLQLALPGQFTVIESVNPDVSPTGQFPFLKHGGRTFASFSAILEYISTLQNLDASLDTLQKSQQTAWLASAESDIGNLVSHMLFAIDANWNKLTHPAIVYDFPFPARYYSPQRIRESWKPRLESSGFWALPDIEQEDTDSKHSDDRKQKSKELKAQDRLWGVKPKDRFLRVFEREKITERAKSILDIFTRLLGDSTFFQSEQPSTLDVVVAGHILLLLIPPYPDPLLQDLLKKAYPSLVSHAERIHGQVKDASLPTSRITKRESVWSLLPNISDTDDAWLIRLRWAYLGLTIGGFAAYATSTFIRRR</sequence>
<evidence type="ECO:0000259" key="9">
    <source>
        <dbReference type="Pfam" id="PF10568"/>
    </source>
</evidence>
<evidence type="ECO:0000313" key="12">
    <source>
        <dbReference type="Proteomes" id="UP000559256"/>
    </source>
</evidence>
<dbReference type="SUPFAM" id="SSF47616">
    <property type="entry name" value="GST C-terminal domain-like"/>
    <property type="match status" value="1"/>
</dbReference>
<evidence type="ECO:0000256" key="6">
    <source>
        <dbReference type="ARBA" id="ARBA00023128"/>
    </source>
</evidence>
<comment type="similarity">
    <text evidence="2">Belongs to the metaxin family.</text>
</comment>
<evidence type="ECO:0000256" key="7">
    <source>
        <dbReference type="ARBA" id="ARBA00023136"/>
    </source>
</evidence>
<dbReference type="InterPro" id="IPR019564">
    <property type="entry name" value="Sam37/metaxin_N"/>
</dbReference>
<dbReference type="InterPro" id="IPR050931">
    <property type="entry name" value="Mito_Protein_Transport_Metaxin"/>
</dbReference>
<evidence type="ECO:0000256" key="5">
    <source>
        <dbReference type="ARBA" id="ARBA00022927"/>
    </source>
</evidence>
<keyword evidence="6" id="KW-0496">Mitochondrion</keyword>
<keyword evidence="5" id="KW-0653">Protein transport</keyword>
<dbReference type="EMBL" id="JAACJM010000003">
    <property type="protein sequence ID" value="KAF5373640.1"/>
    <property type="molecule type" value="Genomic_DNA"/>
</dbReference>
<dbReference type="PANTHER" id="PTHR12289:SF41">
    <property type="entry name" value="FAILED AXON CONNECTIONS-RELATED"/>
    <property type="match status" value="1"/>
</dbReference>
<organism evidence="11 12">
    <name type="scientific">Tetrapyrgos nigripes</name>
    <dbReference type="NCBI Taxonomy" id="182062"/>
    <lineage>
        <taxon>Eukaryota</taxon>
        <taxon>Fungi</taxon>
        <taxon>Dikarya</taxon>
        <taxon>Basidiomycota</taxon>
        <taxon>Agaricomycotina</taxon>
        <taxon>Agaricomycetes</taxon>
        <taxon>Agaricomycetidae</taxon>
        <taxon>Agaricales</taxon>
        <taxon>Marasmiineae</taxon>
        <taxon>Marasmiaceae</taxon>
        <taxon>Tetrapyrgos</taxon>
    </lineage>
</organism>
<accession>A0A8H5LXG7</accession>
<feature type="domain" description="Mitochondrial outer membrane transport complex Sam37/metaxin N-terminal" evidence="9">
    <location>
        <begin position="26"/>
        <end position="146"/>
    </location>
</feature>
<keyword evidence="12" id="KW-1185">Reference proteome</keyword>
<keyword evidence="4" id="KW-1000">Mitochondrion outer membrane</keyword>
<evidence type="ECO:0000313" key="11">
    <source>
        <dbReference type="EMBL" id="KAF5373640.1"/>
    </source>
</evidence>
<comment type="subcellular location">
    <subcellularLocation>
        <location evidence="1">Mitochondrion outer membrane</location>
    </subcellularLocation>
</comment>
<evidence type="ECO:0008006" key="13">
    <source>
        <dbReference type="Google" id="ProtNLM"/>
    </source>
</evidence>
<dbReference type="OrthoDB" id="5835136at2759"/>
<feature type="transmembrane region" description="Helical" evidence="8">
    <location>
        <begin position="316"/>
        <end position="335"/>
    </location>
</feature>
<evidence type="ECO:0000256" key="1">
    <source>
        <dbReference type="ARBA" id="ARBA00004294"/>
    </source>
</evidence>
<evidence type="ECO:0000256" key="3">
    <source>
        <dbReference type="ARBA" id="ARBA00022448"/>
    </source>
</evidence>
<protein>
    <recommendedName>
        <fullName evidence="13">Mitochondrial outer membrane transport complex Sam37/metaxin N-terminal domain-containing protein</fullName>
    </recommendedName>
</protein>
<evidence type="ECO:0000256" key="8">
    <source>
        <dbReference type="SAM" id="Phobius"/>
    </source>
</evidence>
<reference evidence="11 12" key="1">
    <citation type="journal article" date="2020" name="ISME J.">
        <title>Uncovering the hidden diversity of litter-decomposition mechanisms in mushroom-forming fungi.</title>
        <authorList>
            <person name="Floudas D."/>
            <person name="Bentzer J."/>
            <person name="Ahren D."/>
            <person name="Johansson T."/>
            <person name="Persson P."/>
            <person name="Tunlid A."/>
        </authorList>
    </citation>
    <scope>NUCLEOTIDE SEQUENCE [LARGE SCALE GENOMIC DNA]</scope>
    <source>
        <strain evidence="11 12">CBS 291.85</strain>
    </source>
</reference>
<evidence type="ECO:0000256" key="2">
    <source>
        <dbReference type="ARBA" id="ARBA00009170"/>
    </source>
</evidence>
<dbReference type="AlphaFoldDB" id="A0A8H5LXG7"/>
<dbReference type="GO" id="GO:0001401">
    <property type="term" value="C:SAM complex"/>
    <property type="evidence" value="ECO:0007669"/>
    <property type="project" value="InterPro"/>
</dbReference>
<evidence type="ECO:0000259" key="10">
    <source>
        <dbReference type="Pfam" id="PF17171"/>
    </source>
</evidence>
<evidence type="ECO:0000256" key="4">
    <source>
        <dbReference type="ARBA" id="ARBA00022787"/>
    </source>
</evidence>
<dbReference type="InterPro" id="IPR036282">
    <property type="entry name" value="Glutathione-S-Trfase_C_sf"/>
</dbReference>
<keyword evidence="8" id="KW-1133">Transmembrane helix</keyword>
<dbReference type="Pfam" id="PF17171">
    <property type="entry name" value="GST_C_6"/>
    <property type="match status" value="1"/>
</dbReference>
<keyword evidence="8" id="KW-0812">Transmembrane</keyword>
<dbReference type="Pfam" id="PF10568">
    <property type="entry name" value="Tom37"/>
    <property type="match status" value="1"/>
</dbReference>
<dbReference type="InterPro" id="IPR033468">
    <property type="entry name" value="Metaxin_GST"/>
</dbReference>
<proteinExistence type="inferred from homology"/>
<comment type="caution">
    <text evidence="11">The sequence shown here is derived from an EMBL/GenBank/DDBJ whole genome shotgun (WGS) entry which is preliminary data.</text>
</comment>
<keyword evidence="3" id="KW-0813">Transport</keyword>
<dbReference type="PANTHER" id="PTHR12289">
    <property type="entry name" value="METAXIN RELATED"/>
    <property type="match status" value="1"/>
</dbReference>
<dbReference type="CDD" id="cd03078">
    <property type="entry name" value="GST_N_Metaxin1_like"/>
    <property type="match status" value="1"/>
</dbReference>
<keyword evidence="7 8" id="KW-0472">Membrane</keyword>
<gene>
    <name evidence="11" type="ORF">D9758_000665</name>
</gene>
<dbReference type="GO" id="GO:0015031">
    <property type="term" value="P:protein transport"/>
    <property type="evidence" value="ECO:0007669"/>
    <property type="project" value="UniProtKB-KW"/>
</dbReference>
<name>A0A8H5LXG7_9AGAR</name>
<feature type="domain" description="Metaxin glutathione S-transferase" evidence="10">
    <location>
        <begin position="213"/>
        <end position="276"/>
    </location>
</feature>
<dbReference type="GO" id="GO:0007005">
    <property type="term" value="P:mitochondrion organization"/>
    <property type="evidence" value="ECO:0007669"/>
    <property type="project" value="TreeGrafter"/>
</dbReference>
<dbReference type="Proteomes" id="UP000559256">
    <property type="component" value="Unassembled WGS sequence"/>
</dbReference>